<dbReference type="Pfam" id="PF00440">
    <property type="entry name" value="TetR_N"/>
    <property type="match status" value="1"/>
</dbReference>
<keyword evidence="7" id="KW-1185">Reference proteome</keyword>
<dbReference type="SUPFAM" id="SSF48498">
    <property type="entry name" value="Tetracyclin repressor-like, C-terminal domain"/>
    <property type="match status" value="1"/>
</dbReference>
<proteinExistence type="predicted"/>
<evidence type="ECO:0000256" key="2">
    <source>
        <dbReference type="ARBA" id="ARBA00023125"/>
    </source>
</evidence>
<feature type="DNA-binding region" description="H-T-H motif" evidence="4">
    <location>
        <begin position="31"/>
        <end position="50"/>
    </location>
</feature>
<keyword evidence="2 4" id="KW-0238">DNA-binding</keyword>
<dbReference type="PROSITE" id="PS50977">
    <property type="entry name" value="HTH_TETR_2"/>
    <property type="match status" value="1"/>
</dbReference>
<name>A0ABW2JXH0_9ACTN</name>
<organism evidence="6 7">
    <name type="scientific">Streptomyces monticola</name>
    <dbReference type="NCBI Taxonomy" id="2666263"/>
    <lineage>
        <taxon>Bacteria</taxon>
        <taxon>Bacillati</taxon>
        <taxon>Actinomycetota</taxon>
        <taxon>Actinomycetes</taxon>
        <taxon>Kitasatosporales</taxon>
        <taxon>Streptomycetaceae</taxon>
        <taxon>Streptomyces</taxon>
    </lineage>
</organism>
<dbReference type="PANTHER" id="PTHR30055">
    <property type="entry name" value="HTH-TYPE TRANSCRIPTIONAL REGULATOR RUTR"/>
    <property type="match status" value="1"/>
</dbReference>
<dbReference type="InterPro" id="IPR047923">
    <property type="entry name" value="ArpA-like"/>
</dbReference>
<dbReference type="Proteomes" id="UP001596523">
    <property type="component" value="Unassembled WGS sequence"/>
</dbReference>
<dbReference type="InterPro" id="IPR009057">
    <property type="entry name" value="Homeodomain-like_sf"/>
</dbReference>
<dbReference type="PANTHER" id="PTHR30055:SF234">
    <property type="entry name" value="HTH-TYPE TRANSCRIPTIONAL REGULATOR BETI"/>
    <property type="match status" value="1"/>
</dbReference>
<evidence type="ECO:0000256" key="4">
    <source>
        <dbReference type="PROSITE-ProRule" id="PRU00335"/>
    </source>
</evidence>
<dbReference type="PRINTS" id="PR00455">
    <property type="entry name" value="HTHTETR"/>
</dbReference>
<evidence type="ECO:0000259" key="5">
    <source>
        <dbReference type="PROSITE" id="PS50977"/>
    </source>
</evidence>
<gene>
    <name evidence="6" type="ORF">ACFQVC_41510</name>
</gene>
<evidence type="ECO:0000313" key="6">
    <source>
        <dbReference type="EMBL" id="MFC7310678.1"/>
    </source>
</evidence>
<dbReference type="NCBIfam" id="NF041196">
    <property type="entry name" value="ScbR_bind_reg"/>
    <property type="match status" value="1"/>
</dbReference>
<evidence type="ECO:0000313" key="7">
    <source>
        <dbReference type="Proteomes" id="UP001596523"/>
    </source>
</evidence>
<keyword evidence="1" id="KW-0805">Transcription regulation</keyword>
<feature type="domain" description="HTH tetR-type" evidence="5">
    <location>
        <begin position="8"/>
        <end position="68"/>
    </location>
</feature>
<dbReference type="RefSeq" id="WP_381841654.1">
    <property type="nucleotide sequence ID" value="NZ_JBHTCF010000040.1"/>
</dbReference>
<protein>
    <submittedName>
        <fullName evidence="6">ScbR family autoregulator-binding transcription factor</fullName>
    </submittedName>
</protein>
<evidence type="ECO:0000256" key="3">
    <source>
        <dbReference type="ARBA" id="ARBA00023163"/>
    </source>
</evidence>
<evidence type="ECO:0000256" key="1">
    <source>
        <dbReference type="ARBA" id="ARBA00023015"/>
    </source>
</evidence>
<dbReference type="SUPFAM" id="SSF46689">
    <property type="entry name" value="Homeodomain-like"/>
    <property type="match status" value="1"/>
</dbReference>
<dbReference type="EMBL" id="JBHTCF010000040">
    <property type="protein sequence ID" value="MFC7310678.1"/>
    <property type="molecule type" value="Genomic_DNA"/>
</dbReference>
<comment type="caution">
    <text evidence="6">The sequence shown here is derived from an EMBL/GenBank/DDBJ whole genome shotgun (WGS) entry which is preliminary data.</text>
</comment>
<dbReference type="InterPro" id="IPR036271">
    <property type="entry name" value="Tet_transcr_reg_TetR-rel_C_sf"/>
</dbReference>
<accession>A0ABW2JXH0</accession>
<dbReference type="InterPro" id="IPR050109">
    <property type="entry name" value="HTH-type_TetR-like_transc_reg"/>
</dbReference>
<keyword evidence="3" id="KW-0804">Transcription</keyword>
<sequence length="229" mass="25482">MAQQERSTRTRRKIVEAGGAVFAQRGFEGAVISDVYAKVGVTRGAFYYHFSSKEDLAEAVLETQRGGEQYPLIPREIKLQEFVDAGMVFTVRLRKDRLLQGSVRLAVEKASHSLDRSKAFEAWVTHNMRGLTEARERGELHPHVQLDDVAVMIAGAYTGIQLMSEVMDDRRDVERRVSVFLQHVMPTIALPGILARLDMAADRGERVMAELEELGELGEQGANGTSLAP</sequence>
<reference evidence="7" key="1">
    <citation type="journal article" date="2019" name="Int. J. Syst. Evol. Microbiol.">
        <title>The Global Catalogue of Microorganisms (GCM) 10K type strain sequencing project: providing services to taxonomists for standard genome sequencing and annotation.</title>
        <authorList>
            <consortium name="The Broad Institute Genomics Platform"/>
            <consortium name="The Broad Institute Genome Sequencing Center for Infectious Disease"/>
            <person name="Wu L."/>
            <person name="Ma J."/>
        </authorList>
    </citation>
    <scope>NUCLEOTIDE SEQUENCE [LARGE SCALE GENOMIC DNA]</scope>
    <source>
        <strain evidence="7">SYNS20</strain>
    </source>
</reference>
<dbReference type="InterPro" id="IPR001647">
    <property type="entry name" value="HTH_TetR"/>
</dbReference>
<dbReference type="Gene3D" id="1.10.357.10">
    <property type="entry name" value="Tetracycline Repressor, domain 2"/>
    <property type="match status" value="1"/>
</dbReference>